<name>A0A8S4SE27_9NEOP</name>
<gene>
    <name evidence="1" type="primary">jg11786</name>
    <name evidence="1" type="ORF">PAEG_LOCUS22148</name>
</gene>
<keyword evidence="2" id="KW-1185">Reference proteome</keyword>
<reference evidence="1" key="1">
    <citation type="submission" date="2022-03" db="EMBL/GenBank/DDBJ databases">
        <authorList>
            <person name="Lindestad O."/>
        </authorList>
    </citation>
    <scope>NUCLEOTIDE SEQUENCE</scope>
</reference>
<evidence type="ECO:0000313" key="1">
    <source>
        <dbReference type="EMBL" id="CAH2251012.1"/>
    </source>
</evidence>
<proteinExistence type="predicted"/>
<sequence length="72" mass="7860">MEAERAFQILAVRIRNEDAERLVRVRELFVTELVRGSFTAMLTSTAKQHCCHQAALLCCGLKGVVAGVITGA</sequence>
<comment type="caution">
    <text evidence="1">The sequence shown here is derived from an EMBL/GenBank/DDBJ whole genome shotgun (WGS) entry which is preliminary data.</text>
</comment>
<accession>A0A8S4SE27</accession>
<organism evidence="1 2">
    <name type="scientific">Pararge aegeria aegeria</name>
    <dbReference type="NCBI Taxonomy" id="348720"/>
    <lineage>
        <taxon>Eukaryota</taxon>
        <taxon>Metazoa</taxon>
        <taxon>Ecdysozoa</taxon>
        <taxon>Arthropoda</taxon>
        <taxon>Hexapoda</taxon>
        <taxon>Insecta</taxon>
        <taxon>Pterygota</taxon>
        <taxon>Neoptera</taxon>
        <taxon>Endopterygota</taxon>
        <taxon>Lepidoptera</taxon>
        <taxon>Glossata</taxon>
        <taxon>Ditrysia</taxon>
        <taxon>Papilionoidea</taxon>
        <taxon>Nymphalidae</taxon>
        <taxon>Satyrinae</taxon>
        <taxon>Satyrini</taxon>
        <taxon>Parargina</taxon>
        <taxon>Pararge</taxon>
    </lineage>
</organism>
<evidence type="ECO:0000313" key="2">
    <source>
        <dbReference type="Proteomes" id="UP000838756"/>
    </source>
</evidence>
<dbReference type="Proteomes" id="UP000838756">
    <property type="component" value="Unassembled WGS sequence"/>
</dbReference>
<protein>
    <submittedName>
        <fullName evidence="1">Jg11786 protein</fullName>
    </submittedName>
</protein>
<dbReference type="AlphaFoldDB" id="A0A8S4SE27"/>
<dbReference type="EMBL" id="CAKXAJ010026019">
    <property type="protein sequence ID" value="CAH2251012.1"/>
    <property type="molecule type" value="Genomic_DNA"/>
</dbReference>